<dbReference type="Proteomes" id="UP000425817">
    <property type="component" value="Chromosome"/>
</dbReference>
<organism evidence="1 2">
    <name type="scientific">Variovorax paradoxus</name>
    <dbReference type="NCBI Taxonomy" id="34073"/>
    <lineage>
        <taxon>Bacteria</taxon>
        <taxon>Pseudomonadati</taxon>
        <taxon>Pseudomonadota</taxon>
        <taxon>Betaproteobacteria</taxon>
        <taxon>Burkholderiales</taxon>
        <taxon>Comamonadaceae</taxon>
        <taxon>Variovorax</taxon>
    </lineage>
</organism>
<evidence type="ECO:0000313" key="1">
    <source>
        <dbReference type="EMBL" id="QGW82116.1"/>
    </source>
</evidence>
<protein>
    <submittedName>
        <fullName evidence="1">Uncharacterized protein</fullName>
    </submittedName>
</protein>
<dbReference type="OrthoDB" id="982642at2"/>
<accession>A0A6I6HB33</accession>
<dbReference type="AlphaFoldDB" id="A0A6I6HB33"/>
<dbReference type="EMBL" id="CP046622">
    <property type="protein sequence ID" value="QGW82116.1"/>
    <property type="molecule type" value="Genomic_DNA"/>
</dbReference>
<evidence type="ECO:0000313" key="2">
    <source>
        <dbReference type="Proteomes" id="UP000425817"/>
    </source>
</evidence>
<gene>
    <name evidence="1" type="ORF">GOQ09_11195</name>
</gene>
<proteinExistence type="predicted"/>
<sequence length="47" mass="5352">MKTIFLLMAQYEAHGHFLGMDVRDFFEHPDVKKLAAKGTTGESGCHW</sequence>
<reference evidence="1 2" key="1">
    <citation type="submission" date="2019-12" db="EMBL/GenBank/DDBJ databases">
        <title>Hybrid Genome Assemblies of two High G+C Isolates from Undergraduate Microbiology Courses.</title>
        <authorList>
            <person name="Ne Ville C.J."/>
            <person name="Enright D."/>
            <person name="Hernandez I."/>
            <person name="Dodsworth J."/>
            <person name="Orwin P.M."/>
        </authorList>
    </citation>
    <scope>NUCLEOTIDE SEQUENCE [LARGE SCALE GENOMIC DNA]</scope>
    <source>
        <strain evidence="1 2">CSUSB</strain>
    </source>
</reference>
<dbReference type="RefSeq" id="WP_157613495.1">
    <property type="nucleotide sequence ID" value="NZ_CP046622.1"/>
</dbReference>
<name>A0A6I6HB33_VARPD</name>